<dbReference type="GO" id="GO:0005794">
    <property type="term" value="C:Golgi apparatus"/>
    <property type="evidence" value="ECO:0007669"/>
    <property type="project" value="UniProtKB-SubCell"/>
</dbReference>
<organism evidence="23">
    <name type="scientific">marine sediment metagenome</name>
    <dbReference type="NCBI Taxonomy" id="412755"/>
    <lineage>
        <taxon>unclassified sequences</taxon>
        <taxon>metagenomes</taxon>
        <taxon>ecological metagenomes</taxon>
    </lineage>
</organism>
<reference evidence="23" key="1">
    <citation type="journal article" date="2015" name="Nature">
        <title>Complex archaea that bridge the gap between prokaryotes and eukaryotes.</title>
        <authorList>
            <person name="Spang A."/>
            <person name="Saw J.H."/>
            <person name="Jorgensen S.L."/>
            <person name="Zaremba-Niedzwiedzka K."/>
            <person name="Martijn J."/>
            <person name="Lind A.E."/>
            <person name="van Eijk R."/>
            <person name="Schleper C."/>
            <person name="Guy L."/>
            <person name="Ettema T.J."/>
        </authorList>
    </citation>
    <scope>NUCLEOTIDE SEQUENCE</scope>
</reference>
<keyword evidence="6" id="KW-0964">Secreted</keyword>
<evidence type="ECO:0000256" key="20">
    <source>
        <dbReference type="ARBA" id="ARBA00033328"/>
    </source>
</evidence>
<evidence type="ECO:0000256" key="19">
    <source>
        <dbReference type="ARBA" id="ARBA00025833"/>
    </source>
</evidence>
<evidence type="ECO:0000256" key="18">
    <source>
        <dbReference type="ARBA" id="ARBA00023228"/>
    </source>
</evidence>
<keyword evidence="14" id="KW-0333">Golgi apparatus</keyword>
<accession>A0A0F9WP30</accession>
<evidence type="ECO:0000256" key="1">
    <source>
        <dbReference type="ARBA" id="ARBA00004240"/>
    </source>
</evidence>
<name>A0A0F9WP30_9ZZZZ</name>
<keyword evidence="10" id="KW-0732">Signal</keyword>
<evidence type="ECO:0000256" key="3">
    <source>
        <dbReference type="ARBA" id="ARBA00004555"/>
    </source>
</evidence>
<dbReference type="AlphaFoldDB" id="A0A0F9WP30"/>
<feature type="compositionally biased region" description="Basic residues" evidence="21">
    <location>
        <begin position="444"/>
        <end position="462"/>
    </location>
</feature>
<dbReference type="GO" id="GO:0005783">
    <property type="term" value="C:endoplasmic reticulum"/>
    <property type="evidence" value="ECO:0007669"/>
    <property type="project" value="UniProtKB-SubCell"/>
</dbReference>
<dbReference type="SUPFAM" id="SSF53187">
    <property type="entry name" value="Zn-dependent exopeptidases"/>
    <property type="match status" value="1"/>
</dbReference>
<keyword evidence="18" id="KW-0458">Lysosome</keyword>
<dbReference type="PANTHER" id="PTHR12053">
    <property type="entry name" value="PROTEASE FAMILY M28 PLASMA GLUTAMATE CARBOXYPEPTIDASE-RELATED"/>
    <property type="match status" value="1"/>
</dbReference>
<dbReference type="GO" id="GO:0006508">
    <property type="term" value="P:proteolysis"/>
    <property type="evidence" value="ECO:0007669"/>
    <property type="project" value="UniProtKB-KW"/>
</dbReference>
<dbReference type="Gene3D" id="3.40.630.10">
    <property type="entry name" value="Zn peptidases"/>
    <property type="match status" value="1"/>
</dbReference>
<keyword evidence="15" id="KW-0482">Metalloprotease</keyword>
<dbReference type="GO" id="GO:0046872">
    <property type="term" value="F:metal ion binding"/>
    <property type="evidence" value="ECO:0007669"/>
    <property type="project" value="UniProtKB-KW"/>
</dbReference>
<keyword evidence="7" id="KW-0121">Carboxypeptidase</keyword>
<evidence type="ECO:0000256" key="21">
    <source>
        <dbReference type="SAM" id="MobiDB-lite"/>
    </source>
</evidence>
<evidence type="ECO:0000256" key="6">
    <source>
        <dbReference type="ARBA" id="ARBA00022525"/>
    </source>
</evidence>
<evidence type="ECO:0000256" key="17">
    <source>
        <dbReference type="ARBA" id="ARBA00023180"/>
    </source>
</evidence>
<evidence type="ECO:0000256" key="4">
    <source>
        <dbReference type="ARBA" id="ARBA00004613"/>
    </source>
</evidence>
<comment type="subunit">
    <text evidence="19">Homodimer. The monomeric form is inactive while the homodimer is active.</text>
</comment>
<feature type="region of interest" description="Disordered" evidence="21">
    <location>
        <begin position="437"/>
        <end position="462"/>
    </location>
</feature>
<dbReference type="GO" id="GO:0005576">
    <property type="term" value="C:extracellular region"/>
    <property type="evidence" value="ECO:0007669"/>
    <property type="project" value="UniProtKB-SubCell"/>
</dbReference>
<evidence type="ECO:0000256" key="12">
    <source>
        <dbReference type="ARBA" id="ARBA00022824"/>
    </source>
</evidence>
<sequence>MLKDVPTKFSGAKAYEYCKYLAITIGPRLTGTAGEHKAANYIAKMFRSFGLKTRLQRFPVTTFEASKCTFQARDGKTWRSYAVEPVGLSKSTPLRGVESEFALLDNADSEYFSGRLRDKIVLLLGTMNMADLPKLCSFGPKALIFMDSGIADEPIRRVFRDYQRTKKGNLPMAHIKHMDAVDIAKRGLTRGRLNLQLTEKKSYGLNVIGEKVGSDRTDEIAVVCGHYDTSMGIQGASDNAGGTAIMMELARVLTAEPTRRTLRFVAFACEETGLNGSLYYADDLAKRDKREKNKATFDPKLHTTELDRHRLVFNVDVHGAILGNSGFQYSGVDDVGAAVRLLTKELGVHAGVSKGPMSSDGSALAAVGVPAVQYARTGGTTRFLHSTRDQMKFISAEALAQAGGFSEVFLRRYVIDAAALAFPRQIPKDQEEALKAYHWPELKKTKKKKAKKRSTARPARRS</sequence>
<dbReference type="EMBL" id="LAZR01000133">
    <property type="protein sequence ID" value="KKN87901.1"/>
    <property type="molecule type" value="Genomic_DNA"/>
</dbReference>
<keyword evidence="8" id="KW-0645">Protease</keyword>
<keyword evidence="12" id="KW-0256">Endoplasmic reticulum</keyword>
<evidence type="ECO:0000256" key="5">
    <source>
        <dbReference type="ARBA" id="ARBA00014116"/>
    </source>
</evidence>
<evidence type="ECO:0000256" key="14">
    <source>
        <dbReference type="ARBA" id="ARBA00023034"/>
    </source>
</evidence>
<evidence type="ECO:0000256" key="9">
    <source>
        <dbReference type="ARBA" id="ARBA00022723"/>
    </source>
</evidence>
<evidence type="ECO:0000256" key="11">
    <source>
        <dbReference type="ARBA" id="ARBA00022801"/>
    </source>
</evidence>
<dbReference type="GO" id="GO:0004180">
    <property type="term" value="F:carboxypeptidase activity"/>
    <property type="evidence" value="ECO:0007669"/>
    <property type="project" value="UniProtKB-KW"/>
</dbReference>
<dbReference type="PANTHER" id="PTHR12053:SF3">
    <property type="entry name" value="CARBOXYPEPTIDASE Q"/>
    <property type="match status" value="1"/>
</dbReference>
<comment type="subcellular location">
    <subcellularLocation>
        <location evidence="1">Endoplasmic reticulum</location>
    </subcellularLocation>
    <subcellularLocation>
        <location evidence="3">Golgi apparatus</location>
    </subcellularLocation>
    <subcellularLocation>
        <location evidence="2">Lysosome</location>
    </subcellularLocation>
    <subcellularLocation>
        <location evidence="4">Secreted</location>
    </subcellularLocation>
</comment>
<comment type="caution">
    <text evidence="23">The sequence shown here is derived from an EMBL/GenBank/DDBJ whole genome shotgun (WGS) entry which is preliminary data.</text>
</comment>
<keyword evidence="16" id="KW-0865">Zymogen</keyword>
<dbReference type="Pfam" id="PF04389">
    <property type="entry name" value="Peptidase_M28"/>
    <property type="match status" value="1"/>
</dbReference>
<feature type="domain" description="Peptidase M28" evidence="22">
    <location>
        <begin position="206"/>
        <end position="402"/>
    </location>
</feature>
<evidence type="ECO:0000256" key="2">
    <source>
        <dbReference type="ARBA" id="ARBA00004371"/>
    </source>
</evidence>
<evidence type="ECO:0000313" key="23">
    <source>
        <dbReference type="EMBL" id="KKN87901.1"/>
    </source>
</evidence>
<evidence type="ECO:0000256" key="13">
    <source>
        <dbReference type="ARBA" id="ARBA00022833"/>
    </source>
</evidence>
<evidence type="ECO:0000256" key="10">
    <source>
        <dbReference type="ARBA" id="ARBA00022729"/>
    </source>
</evidence>
<dbReference type="InterPro" id="IPR007484">
    <property type="entry name" value="Peptidase_M28"/>
</dbReference>
<keyword evidence="11" id="KW-0378">Hydrolase</keyword>
<protein>
    <recommendedName>
        <fullName evidence="5">Carboxypeptidase Q</fullName>
    </recommendedName>
    <alternativeName>
        <fullName evidence="20">Plasma glutamate carboxypeptidase</fullName>
    </alternativeName>
</protein>
<keyword evidence="13" id="KW-0862">Zinc</keyword>
<keyword evidence="17" id="KW-0325">Glycoprotein</keyword>
<evidence type="ECO:0000256" key="8">
    <source>
        <dbReference type="ARBA" id="ARBA00022670"/>
    </source>
</evidence>
<proteinExistence type="predicted"/>
<dbReference type="GO" id="GO:0070573">
    <property type="term" value="F:metallodipeptidase activity"/>
    <property type="evidence" value="ECO:0007669"/>
    <property type="project" value="InterPro"/>
</dbReference>
<evidence type="ECO:0000256" key="15">
    <source>
        <dbReference type="ARBA" id="ARBA00023049"/>
    </source>
</evidence>
<dbReference type="Gene3D" id="3.50.30.30">
    <property type="match status" value="1"/>
</dbReference>
<dbReference type="GO" id="GO:0005764">
    <property type="term" value="C:lysosome"/>
    <property type="evidence" value="ECO:0007669"/>
    <property type="project" value="UniProtKB-SubCell"/>
</dbReference>
<keyword evidence="9" id="KW-0479">Metal-binding</keyword>
<dbReference type="InterPro" id="IPR039866">
    <property type="entry name" value="CPQ"/>
</dbReference>
<evidence type="ECO:0000256" key="16">
    <source>
        <dbReference type="ARBA" id="ARBA00023145"/>
    </source>
</evidence>
<evidence type="ECO:0000256" key="7">
    <source>
        <dbReference type="ARBA" id="ARBA00022645"/>
    </source>
</evidence>
<evidence type="ECO:0000259" key="22">
    <source>
        <dbReference type="Pfam" id="PF04389"/>
    </source>
</evidence>
<gene>
    <name evidence="23" type="ORF">LCGC14_0254320</name>
</gene>